<protein>
    <submittedName>
        <fullName evidence="1">Uncharacterized protein</fullName>
    </submittedName>
</protein>
<feature type="non-terminal residue" evidence="1">
    <location>
        <position position="1"/>
    </location>
</feature>
<gene>
    <name evidence="1" type="ORF">LPJ66_008750</name>
</gene>
<organism evidence="1 2">
    <name type="scientific">Kickxella alabastrina</name>
    <dbReference type="NCBI Taxonomy" id="61397"/>
    <lineage>
        <taxon>Eukaryota</taxon>
        <taxon>Fungi</taxon>
        <taxon>Fungi incertae sedis</taxon>
        <taxon>Zoopagomycota</taxon>
        <taxon>Kickxellomycotina</taxon>
        <taxon>Kickxellomycetes</taxon>
        <taxon>Kickxellales</taxon>
        <taxon>Kickxellaceae</taxon>
        <taxon>Kickxella</taxon>
    </lineage>
</organism>
<accession>A0ACC1I553</accession>
<keyword evidence="2" id="KW-1185">Reference proteome</keyword>
<name>A0ACC1I553_9FUNG</name>
<dbReference type="Proteomes" id="UP001150581">
    <property type="component" value="Unassembled WGS sequence"/>
</dbReference>
<proteinExistence type="predicted"/>
<evidence type="ECO:0000313" key="2">
    <source>
        <dbReference type="Proteomes" id="UP001150581"/>
    </source>
</evidence>
<dbReference type="EMBL" id="JANBPG010001834">
    <property type="protein sequence ID" value="KAJ1888082.1"/>
    <property type="molecule type" value="Genomic_DNA"/>
</dbReference>
<reference evidence="1" key="1">
    <citation type="submission" date="2022-07" db="EMBL/GenBank/DDBJ databases">
        <title>Phylogenomic reconstructions and comparative analyses of Kickxellomycotina fungi.</title>
        <authorList>
            <person name="Reynolds N.K."/>
            <person name="Stajich J.E."/>
            <person name="Barry K."/>
            <person name="Grigoriev I.V."/>
            <person name="Crous P."/>
            <person name="Smith M.E."/>
        </authorList>
    </citation>
    <scope>NUCLEOTIDE SEQUENCE</scope>
    <source>
        <strain evidence="1">Benny 63K</strain>
    </source>
</reference>
<evidence type="ECO:0000313" key="1">
    <source>
        <dbReference type="EMBL" id="KAJ1888082.1"/>
    </source>
</evidence>
<sequence>WLAYINKNMPAGLGMKYWMTEHEPMDIGAQIENALKTGDTRQIDAGAISNTKYVEKLVERGRRRMWTTYKDLPVYGRADVEKLAMDIAGKLKVNPRANIEEITREAVMGSRPPSPPKKSKKAAEKTADAAAPAPTAPESTS</sequence>
<comment type="caution">
    <text evidence="1">The sequence shown here is derived from an EMBL/GenBank/DDBJ whole genome shotgun (WGS) entry which is preliminary data.</text>
</comment>